<evidence type="ECO:0000313" key="1">
    <source>
        <dbReference type="EMBL" id="MED7827703.1"/>
    </source>
</evidence>
<dbReference type="EMBL" id="JAYWVC010000260">
    <property type="protein sequence ID" value="MED7827703.1"/>
    <property type="molecule type" value="Genomic_DNA"/>
</dbReference>
<sequence length="57" mass="5971">MAMAMARALVVSAAVGEASIDQPTTRRENVSGTTAQYTLPSSVGCTVMSVTHNWSRA</sequence>
<accession>A0ABU7FVZ3</accession>
<name>A0ABU7FVZ3_9ACTN</name>
<organism evidence="1 2">
    <name type="scientific">Streptomyces chiangmaiensis</name>
    <dbReference type="NCBI Taxonomy" id="766497"/>
    <lineage>
        <taxon>Bacteria</taxon>
        <taxon>Bacillati</taxon>
        <taxon>Actinomycetota</taxon>
        <taxon>Actinomycetes</taxon>
        <taxon>Kitasatosporales</taxon>
        <taxon>Streptomycetaceae</taxon>
        <taxon>Streptomyces</taxon>
    </lineage>
</organism>
<protein>
    <recommendedName>
        <fullName evidence="3">Secreted protein</fullName>
    </recommendedName>
</protein>
<comment type="caution">
    <text evidence="1">The sequence shown here is derived from an EMBL/GenBank/DDBJ whole genome shotgun (WGS) entry which is preliminary data.</text>
</comment>
<proteinExistence type="predicted"/>
<evidence type="ECO:0000313" key="2">
    <source>
        <dbReference type="Proteomes" id="UP001333996"/>
    </source>
</evidence>
<dbReference type="Proteomes" id="UP001333996">
    <property type="component" value="Unassembled WGS sequence"/>
</dbReference>
<evidence type="ECO:0008006" key="3">
    <source>
        <dbReference type="Google" id="ProtNLM"/>
    </source>
</evidence>
<reference evidence="1" key="1">
    <citation type="submission" date="2024-01" db="EMBL/GenBank/DDBJ databases">
        <title>First draft genome sequence data of TA4-1, the type strain of Gram-positive actinobacterium Streptomyces chiangmaiensis.</title>
        <authorList>
            <person name="Yasawong M."/>
            <person name="Nantapong N."/>
        </authorList>
    </citation>
    <scope>NUCLEOTIDE SEQUENCE</scope>
    <source>
        <strain evidence="1">TA4-1</strain>
    </source>
</reference>
<gene>
    <name evidence="1" type="ORF">VXC91_38895</name>
</gene>
<keyword evidence="2" id="KW-1185">Reference proteome</keyword>